<evidence type="ECO:0000313" key="3">
    <source>
        <dbReference type="Proteomes" id="UP000182762"/>
    </source>
</evidence>
<feature type="region of interest" description="Disordered" evidence="1">
    <location>
        <begin position="1"/>
        <end position="43"/>
    </location>
</feature>
<feature type="non-terminal residue" evidence="2">
    <location>
        <position position="1"/>
    </location>
</feature>
<name>A0A1I6C0U2_9BACI</name>
<proteinExistence type="predicted"/>
<reference evidence="2 3" key="1">
    <citation type="submission" date="2016-10" db="EMBL/GenBank/DDBJ databases">
        <authorList>
            <person name="Varghese N."/>
            <person name="Submissions S."/>
        </authorList>
    </citation>
    <scope>NUCLEOTIDE SEQUENCE [LARGE SCALE GENOMIC DNA]</scope>
    <source>
        <strain evidence="2 3">DSM 13796</strain>
    </source>
</reference>
<evidence type="ECO:0000256" key="1">
    <source>
        <dbReference type="SAM" id="MobiDB-lite"/>
    </source>
</evidence>
<evidence type="ECO:0000313" key="2">
    <source>
        <dbReference type="EMBL" id="SFQ86774.1"/>
    </source>
</evidence>
<protein>
    <submittedName>
        <fullName evidence="2">Uncharacterized protein</fullName>
    </submittedName>
</protein>
<feature type="compositionally biased region" description="Polar residues" evidence="1">
    <location>
        <begin position="34"/>
        <end position="43"/>
    </location>
</feature>
<comment type="caution">
    <text evidence="2">The sequence shown here is derived from an EMBL/GenBank/DDBJ whole genome shotgun (WGS) entry which is preliminary data.</text>
</comment>
<dbReference type="EMBL" id="FOXX01000019">
    <property type="protein sequence ID" value="SFQ86774.1"/>
    <property type="molecule type" value="Genomic_DNA"/>
</dbReference>
<organism evidence="2 3">
    <name type="scientific">Priestia endophytica DSM 13796</name>
    <dbReference type="NCBI Taxonomy" id="1121089"/>
    <lineage>
        <taxon>Bacteria</taxon>
        <taxon>Bacillati</taxon>
        <taxon>Bacillota</taxon>
        <taxon>Bacilli</taxon>
        <taxon>Bacillales</taxon>
        <taxon>Bacillaceae</taxon>
        <taxon>Priestia</taxon>
    </lineage>
</organism>
<accession>A0A1I6C0U2</accession>
<feature type="compositionally biased region" description="Low complexity" evidence="1">
    <location>
        <begin position="11"/>
        <end position="22"/>
    </location>
</feature>
<sequence length="43" mass="4678">TETPAPEQPETEQPGNENQTPEQPEESTTETPNLEQSGQAINV</sequence>
<gene>
    <name evidence="2" type="ORF">SAMN02745910_04718</name>
</gene>
<keyword evidence="3" id="KW-1185">Reference proteome</keyword>
<dbReference type="Proteomes" id="UP000182762">
    <property type="component" value="Unassembled WGS sequence"/>
</dbReference>